<accession>A0A8I3WPF4</accession>
<dbReference type="GeneTree" id="ENSGT00940000166143"/>
<proteinExistence type="predicted"/>
<dbReference type="Proteomes" id="UP000008225">
    <property type="component" value="Chromosome 6"/>
</dbReference>
<keyword evidence="2" id="KW-1185">Reference proteome</keyword>
<evidence type="ECO:0000313" key="1">
    <source>
        <dbReference type="Ensembl" id="ENSCJAP00000093889.1"/>
    </source>
</evidence>
<dbReference type="Ensembl" id="ENSCJAT00000143524.1">
    <property type="protein sequence ID" value="ENSCJAP00000093889.1"/>
    <property type="gene ID" value="ENSCJAG00000072655.1"/>
</dbReference>
<reference evidence="1 2" key="1">
    <citation type="submission" date="2009-03" db="EMBL/GenBank/DDBJ databases">
        <authorList>
            <person name="Warren W."/>
            <person name="Ye L."/>
            <person name="Minx P."/>
            <person name="Worley K."/>
            <person name="Gibbs R."/>
            <person name="Wilson R.K."/>
        </authorList>
    </citation>
    <scope>NUCLEOTIDE SEQUENCE [LARGE SCALE GENOMIC DNA]</scope>
</reference>
<name>A0A8I3WPF4_CALJA</name>
<reference evidence="1" key="2">
    <citation type="submission" date="2025-08" db="UniProtKB">
        <authorList>
            <consortium name="Ensembl"/>
        </authorList>
    </citation>
    <scope>IDENTIFICATION</scope>
</reference>
<organism evidence="1 2">
    <name type="scientific">Callithrix jacchus</name>
    <name type="common">White-tufted-ear marmoset</name>
    <name type="synonym">Simia Jacchus</name>
    <dbReference type="NCBI Taxonomy" id="9483"/>
    <lineage>
        <taxon>Eukaryota</taxon>
        <taxon>Metazoa</taxon>
        <taxon>Chordata</taxon>
        <taxon>Craniata</taxon>
        <taxon>Vertebrata</taxon>
        <taxon>Euteleostomi</taxon>
        <taxon>Mammalia</taxon>
        <taxon>Eutheria</taxon>
        <taxon>Euarchontoglires</taxon>
        <taxon>Primates</taxon>
        <taxon>Haplorrhini</taxon>
        <taxon>Platyrrhini</taxon>
        <taxon>Cebidae</taxon>
        <taxon>Callitrichinae</taxon>
        <taxon>Callithrix</taxon>
        <taxon>Callithrix</taxon>
    </lineage>
</organism>
<dbReference type="AlphaFoldDB" id="A0A8I3WPF4"/>
<sequence length="121" mass="13428">MHLLYTCQMSSWNSENTPSSEKKEPRAVIEYPEKFREPQRQGLALSPRLKSSGAITDYCSLQFLGLGNPPASISLIAGTKGMCHHTWLFFNFVVVVEMGSHYIAEVSLKLLGSSVLLPQTP</sequence>
<evidence type="ECO:0000313" key="2">
    <source>
        <dbReference type="Proteomes" id="UP000008225"/>
    </source>
</evidence>
<dbReference type="PANTHER" id="PTHR12138">
    <property type="entry name" value="PRIMATE-EXPANDED PROTEIN FAMILY"/>
    <property type="match status" value="1"/>
</dbReference>
<protein>
    <submittedName>
        <fullName evidence="1">Uncharacterized protein</fullName>
    </submittedName>
</protein>
<reference evidence="1" key="3">
    <citation type="submission" date="2025-09" db="UniProtKB">
        <authorList>
            <consortium name="Ensembl"/>
        </authorList>
    </citation>
    <scope>IDENTIFICATION</scope>
</reference>
<dbReference type="PANTHER" id="PTHR12138:SF154">
    <property type="entry name" value="PROTEIN-SERINE_THREONINE PHOSPHATASE"/>
    <property type="match status" value="1"/>
</dbReference>